<dbReference type="InterPro" id="IPR036291">
    <property type="entry name" value="NAD(P)-bd_dom_sf"/>
</dbReference>
<sequence>MTTPRVGIVGTGWGVTVQVPKFRAAGLTIQAIYSRDAKRAEELAKSLDIPEAFTDVSALCQSPNVDLVTVVSPAHLHVPHALLALKSGKSVISEKPMALSVQEATELVEAQKEANVPVAVIGHELRFTPFVQKAKEILESDKLGQIRQITINGLFDIPMFHPPHSHWNDASKGGGIFSAVGVHVVDLLHFLFGFSITRVSAQTLNRVTELPSAEDPGKMIPCDAEDYCNLRLSLENSSKGVTAGTPAQVTLCGCTKGTPRFRAIIGGSSASLVIDIGKSRLILLDKDGDGKLREEVLVEEDEPQSGFPLGTYHMGVALRKFFTDGEKEAMSVGCSLSDGLKVQAVTDAVRASGKQDGDWVSVSYGK</sequence>
<dbReference type="PANTHER" id="PTHR43818">
    <property type="entry name" value="BCDNA.GH03377"/>
    <property type="match status" value="1"/>
</dbReference>
<reference evidence="5" key="1">
    <citation type="submission" date="2014-11" db="EMBL/GenBank/DDBJ databases">
        <authorList>
            <person name="Otto D Thomas"/>
            <person name="Naeem Raeece"/>
        </authorList>
    </citation>
    <scope>NUCLEOTIDE SEQUENCE</scope>
</reference>
<dbReference type="Gene3D" id="3.30.360.10">
    <property type="entry name" value="Dihydrodipicolinate Reductase, domain 2"/>
    <property type="match status" value="1"/>
</dbReference>
<protein>
    <recommendedName>
        <fullName evidence="6">Gfo/Idh/MocA-like oxidoreductase N-terminal domain-containing protein</fullName>
    </recommendedName>
</protein>
<evidence type="ECO:0000313" key="5">
    <source>
        <dbReference type="EMBL" id="CEM31961.1"/>
    </source>
</evidence>
<dbReference type="InterPro" id="IPR050463">
    <property type="entry name" value="Gfo/Idh/MocA_oxidrdct_glycsds"/>
</dbReference>
<feature type="domain" description="Gfo/Idh/MocA-like oxidoreductase N-terminal" evidence="3">
    <location>
        <begin position="5"/>
        <end position="120"/>
    </location>
</feature>
<accession>A0A0G4GNV0</accession>
<evidence type="ECO:0000259" key="4">
    <source>
        <dbReference type="Pfam" id="PF22725"/>
    </source>
</evidence>
<dbReference type="GO" id="GO:0016491">
    <property type="term" value="F:oxidoreductase activity"/>
    <property type="evidence" value="ECO:0007669"/>
    <property type="project" value="UniProtKB-KW"/>
</dbReference>
<dbReference type="Pfam" id="PF01408">
    <property type="entry name" value="GFO_IDH_MocA"/>
    <property type="match status" value="1"/>
</dbReference>
<organism evidence="5">
    <name type="scientific">Chromera velia CCMP2878</name>
    <dbReference type="NCBI Taxonomy" id="1169474"/>
    <lineage>
        <taxon>Eukaryota</taxon>
        <taxon>Sar</taxon>
        <taxon>Alveolata</taxon>
        <taxon>Colpodellida</taxon>
        <taxon>Chromeraceae</taxon>
        <taxon>Chromera</taxon>
    </lineage>
</organism>
<dbReference type="PANTHER" id="PTHR43818:SF11">
    <property type="entry name" value="BCDNA.GH03377"/>
    <property type="match status" value="1"/>
</dbReference>
<dbReference type="EMBL" id="CDMZ01001394">
    <property type="protein sequence ID" value="CEM31961.1"/>
    <property type="molecule type" value="Genomic_DNA"/>
</dbReference>
<comment type="similarity">
    <text evidence="1">Belongs to the Gfo/Idh/MocA family.</text>
</comment>
<dbReference type="AlphaFoldDB" id="A0A0G4GNV0"/>
<proteinExistence type="inferred from homology"/>
<feature type="domain" description="GFO/IDH/MocA-like oxidoreductase" evidence="4">
    <location>
        <begin position="131"/>
        <end position="272"/>
    </location>
</feature>
<dbReference type="InterPro" id="IPR000683">
    <property type="entry name" value="Gfo/Idh/MocA-like_OxRdtase_N"/>
</dbReference>
<dbReference type="SUPFAM" id="SSF55347">
    <property type="entry name" value="Glyceraldehyde-3-phosphate dehydrogenase-like, C-terminal domain"/>
    <property type="match status" value="1"/>
</dbReference>
<keyword evidence="2" id="KW-0560">Oxidoreductase</keyword>
<evidence type="ECO:0008006" key="6">
    <source>
        <dbReference type="Google" id="ProtNLM"/>
    </source>
</evidence>
<dbReference type="Gene3D" id="3.40.50.720">
    <property type="entry name" value="NAD(P)-binding Rossmann-like Domain"/>
    <property type="match status" value="1"/>
</dbReference>
<evidence type="ECO:0000259" key="3">
    <source>
        <dbReference type="Pfam" id="PF01408"/>
    </source>
</evidence>
<gene>
    <name evidence="5" type="ORF">Cvel_22711</name>
</gene>
<dbReference type="InterPro" id="IPR055170">
    <property type="entry name" value="GFO_IDH_MocA-like_dom"/>
</dbReference>
<evidence type="ECO:0000256" key="2">
    <source>
        <dbReference type="ARBA" id="ARBA00023002"/>
    </source>
</evidence>
<name>A0A0G4GNV0_9ALVE</name>
<evidence type="ECO:0000256" key="1">
    <source>
        <dbReference type="ARBA" id="ARBA00010928"/>
    </source>
</evidence>
<dbReference type="VEuPathDB" id="CryptoDB:Cvel_22711"/>
<dbReference type="SUPFAM" id="SSF51735">
    <property type="entry name" value="NAD(P)-binding Rossmann-fold domains"/>
    <property type="match status" value="1"/>
</dbReference>
<dbReference type="Pfam" id="PF22725">
    <property type="entry name" value="GFO_IDH_MocA_C3"/>
    <property type="match status" value="1"/>
</dbReference>
<dbReference type="GO" id="GO:0000166">
    <property type="term" value="F:nucleotide binding"/>
    <property type="evidence" value="ECO:0007669"/>
    <property type="project" value="InterPro"/>
</dbReference>